<keyword evidence="3" id="KW-1185">Reference proteome</keyword>
<keyword evidence="1" id="KW-0040">ANK repeat</keyword>
<dbReference type="Gene3D" id="1.25.40.20">
    <property type="entry name" value="Ankyrin repeat-containing domain"/>
    <property type="match status" value="1"/>
</dbReference>
<dbReference type="Pfam" id="PF13637">
    <property type="entry name" value="Ank_4"/>
    <property type="match status" value="1"/>
</dbReference>
<feature type="repeat" description="ANK" evidence="1">
    <location>
        <begin position="46"/>
        <end position="78"/>
    </location>
</feature>
<dbReference type="PROSITE" id="PS50297">
    <property type="entry name" value="ANK_REP_REGION"/>
    <property type="match status" value="1"/>
</dbReference>
<name>A0AAD9Q3W9_ACRCE</name>
<organism evidence="2 3">
    <name type="scientific">Acropora cervicornis</name>
    <name type="common">Staghorn coral</name>
    <dbReference type="NCBI Taxonomy" id="6130"/>
    <lineage>
        <taxon>Eukaryota</taxon>
        <taxon>Metazoa</taxon>
        <taxon>Cnidaria</taxon>
        <taxon>Anthozoa</taxon>
        <taxon>Hexacorallia</taxon>
        <taxon>Scleractinia</taxon>
        <taxon>Astrocoeniina</taxon>
        <taxon>Acroporidae</taxon>
        <taxon>Acropora</taxon>
    </lineage>
</organism>
<evidence type="ECO:0000256" key="1">
    <source>
        <dbReference type="PROSITE-ProRule" id="PRU00023"/>
    </source>
</evidence>
<gene>
    <name evidence="2" type="ORF">P5673_024298</name>
</gene>
<sequence length="146" mass="16299">MDRRVKFPHDLVFHDMVKDGDPSEMSNFLKRPSVDTQMLVNTQGGKSNPDFHQLVKDGNLKCVRMLVTLGADVNMQDEQGCTSLHHSVNGGHIAVTKFLLRSGANPDISNADGEFPVDLTDDFDLIEMLVKYSPEEKRRKSLAATK</sequence>
<evidence type="ECO:0000313" key="2">
    <source>
        <dbReference type="EMBL" id="KAK2554292.1"/>
    </source>
</evidence>
<dbReference type="EMBL" id="JARQWQ010000071">
    <property type="protein sequence ID" value="KAK2554292.1"/>
    <property type="molecule type" value="Genomic_DNA"/>
</dbReference>
<reference evidence="2" key="1">
    <citation type="journal article" date="2023" name="G3 (Bethesda)">
        <title>Whole genome assembly and annotation of the endangered Caribbean coral Acropora cervicornis.</title>
        <authorList>
            <person name="Selwyn J.D."/>
            <person name="Vollmer S.V."/>
        </authorList>
    </citation>
    <scope>NUCLEOTIDE SEQUENCE</scope>
    <source>
        <strain evidence="2">K2</strain>
    </source>
</reference>
<dbReference type="Proteomes" id="UP001249851">
    <property type="component" value="Unassembled WGS sequence"/>
</dbReference>
<accession>A0AAD9Q3W9</accession>
<dbReference type="AlphaFoldDB" id="A0AAD9Q3W9"/>
<dbReference type="PROSITE" id="PS50088">
    <property type="entry name" value="ANK_REPEAT"/>
    <property type="match status" value="2"/>
</dbReference>
<protein>
    <submittedName>
        <fullName evidence="2">Protein phosphatase 1 regulatory subunit 27</fullName>
    </submittedName>
</protein>
<dbReference type="SUPFAM" id="SSF48403">
    <property type="entry name" value="Ankyrin repeat"/>
    <property type="match status" value="1"/>
</dbReference>
<dbReference type="InterPro" id="IPR036770">
    <property type="entry name" value="Ankyrin_rpt-contain_sf"/>
</dbReference>
<feature type="repeat" description="ANK" evidence="1">
    <location>
        <begin position="79"/>
        <end position="111"/>
    </location>
</feature>
<dbReference type="SMART" id="SM00248">
    <property type="entry name" value="ANK"/>
    <property type="match status" value="2"/>
</dbReference>
<comment type="caution">
    <text evidence="2">The sequence shown here is derived from an EMBL/GenBank/DDBJ whole genome shotgun (WGS) entry which is preliminary data.</text>
</comment>
<dbReference type="InterPro" id="IPR002110">
    <property type="entry name" value="Ankyrin_rpt"/>
</dbReference>
<proteinExistence type="predicted"/>
<dbReference type="PANTHER" id="PTHR46899">
    <property type="entry name" value="PROTEIN PHOSPHATASE 1 REGULATORY SUBUNIT 27"/>
    <property type="match status" value="1"/>
</dbReference>
<evidence type="ECO:0000313" key="3">
    <source>
        <dbReference type="Proteomes" id="UP001249851"/>
    </source>
</evidence>
<dbReference type="InterPro" id="IPR053080">
    <property type="entry name" value="PP1_regulatory_subunit_27"/>
</dbReference>
<reference evidence="2" key="2">
    <citation type="journal article" date="2023" name="Science">
        <title>Genomic signatures of disease resistance in endangered staghorn corals.</title>
        <authorList>
            <person name="Vollmer S.V."/>
            <person name="Selwyn J.D."/>
            <person name="Despard B.A."/>
            <person name="Roesel C.L."/>
        </authorList>
    </citation>
    <scope>NUCLEOTIDE SEQUENCE</scope>
    <source>
        <strain evidence="2">K2</strain>
    </source>
</reference>
<dbReference type="PANTHER" id="PTHR46899:SF3">
    <property type="entry name" value="PROTEIN PHOSPHATASE 1 REGULATORY SUBUNIT 27"/>
    <property type="match status" value="1"/>
</dbReference>